<evidence type="ECO:0000256" key="11">
    <source>
        <dbReference type="SAM" id="MobiDB-lite"/>
    </source>
</evidence>
<dbReference type="PROSITE" id="PS00822">
    <property type="entry name" value="CYTO_HEME_LYASE_2"/>
    <property type="match status" value="1"/>
</dbReference>
<sequence>MASDEPSGCPVNHSSAASLKEVPIDPRNRMPNMSQDPHPDQQKKLSVERERSTIPRGTTRPSPAAPTGDLMPTGATGKSGGSECPRAAAAHSPYDAGDEGESVWVYPSEQQFYNAMKRKNWKPSEHDMKTVVSIHNVVNEVAWKKVLEWEKDYASICPTPTLVRFEGRPNDVTPKARFRNLIGYKLPFDRHDWVVDRCGQEVTYVIDFYSGNTNKRLPDSAHRTGDAQAPPVDVPAFFLDVRPKLTPQTFLDRVRHMLS</sequence>
<evidence type="ECO:0000313" key="12">
    <source>
        <dbReference type="EMBL" id="KAJ1928209.1"/>
    </source>
</evidence>
<evidence type="ECO:0000256" key="4">
    <source>
        <dbReference type="ARBA" id="ARBA00022723"/>
    </source>
</evidence>
<dbReference type="Proteomes" id="UP001150569">
    <property type="component" value="Unassembled WGS sequence"/>
</dbReference>
<dbReference type="OrthoDB" id="4243at2759"/>
<keyword evidence="5 10" id="KW-0999">Mitochondrion inner membrane</keyword>
<comment type="catalytic activity">
    <reaction evidence="10">
        <text>holo-[cytochrome c] = apo-[cytochrome c] + heme b</text>
        <dbReference type="Rhea" id="RHEA:22648"/>
        <dbReference type="Rhea" id="RHEA-COMP:10725"/>
        <dbReference type="Rhea" id="RHEA-COMP:10726"/>
        <dbReference type="ChEBI" id="CHEBI:29950"/>
        <dbReference type="ChEBI" id="CHEBI:60344"/>
        <dbReference type="ChEBI" id="CHEBI:83739"/>
        <dbReference type="EC" id="4.4.1.17"/>
    </reaction>
</comment>
<keyword evidence="4 10" id="KW-0479">Metal-binding</keyword>
<dbReference type="PANTHER" id="PTHR12743:SF0">
    <property type="entry name" value="HOLOCYTOCHROME C-TYPE SYNTHASE"/>
    <property type="match status" value="1"/>
</dbReference>
<dbReference type="AlphaFoldDB" id="A0A9W8ABK8"/>
<evidence type="ECO:0000256" key="8">
    <source>
        <dbReference type="ARBA" id="ARBA00023136"/>
    </source>
</evidence>
<organism evidence="12 13">
    <name type="scientific">Tieghemiomyces parasiticus</name>
    <dbReference type="NCBI Taxonomy" id="78921"/>
    <lineage>
        <taxon>Eukaryota</taxon>
        <taxon>Fungi</taxon>
        <taxon>Fungi incertae sedis</taxon>
        <taxon>Zoopagomycota</taxon>
        <taxon>Kickxellomycotina</taxon>
        <taxon>Dimargaritomycetes</taxon>
        <taxon>Dimargaritales</taxon>
        <taxon>Dimargaritaceae</taxon>
        <taxon>Tieghemiomyces</taxon>
    </lineage>
</organism>
<dbReference type="PROSITE" id="PS00821">
    <property type="entry name" value="CYTO_HEME_LYASE_1"/>
    <property type="match status" value="1"/>
</dbReference>
<evidence type="ECO:0000256" key="2">
    <source>
        <dbReference type="ARBA" id="ARBA00007255"/>
    </source>
</evidence>
<comment type="function">
    <text evidence="10">Lyase that catalyzes the covalent linking of the heme group to the cytochrome C apoprotein to produce the mature functional cytochrome.</text>
</comment>
<dbReference type="GO" id="GO:0046872">
    <property type="term" value="F:metal ion binding"/>
    <property type="evidence" value="ECO:0007669"/>
    <property type="project" value="UniProtKB-KW"/>
</dbReference>
<keyword evidence="8 10" id="KW-0472">Membrane</keyword>
<dbReference type="PANTHER" id="PTHR12743">
    <property type="entry name" value="CYTOCHROME C1 HEME LYASE"/>
    <property type="match status" value="1"/>
</dbReference>
<keyword evidence="3 10" id="KW-0349">Heme</keyword>
<evidence type="ECO:0000256" key="7">
    <source>
        <dbReference type="ARBA" id="ARBA00023128"/>
    </source>
</evidence>
<name>A0A9W8ABK8_9FUNG</name>
<comment type="similarity">
    <text evidence="2 10">Belongs to the cytochrome c-type heme lyase family.</text>
</comment>
<feature type="compositionally biased region" description="Basic and acidic residues" evidence="11">
    <location>
        <begin position="37"/>
        <end position="53"/>
    </location>
</feature>
<evidence type="ECO:0000256" key="6">
    <source>
        <dbReference type="ARBA" id="ARBA00023004"/>
    </source>
</evidence>
<evidence type="ECO:0000256" key="3">
    <source>
        <dbReference type="ARBA" id="ARBA00022617"/>
    </source>
</evidence>
<evidence type="ECO:0000256" key="1">
    <source>
        <dbReference type="ARBA" id="ARBA00004273"/>
    </source>
</evidence>
<protein>
    <recommendedName>
        <fullName evidence="10">Holocytochrome c-type synthase</fullName>
        <ecNumber evidence="10">4.4.1.17</ecNumber>
    </recommendedName>
</protein>
<dbReference type="EMBL" id="JANBPT010000083">
    <property type="protein sequence ID" value="KAJ1928209.1"/>
    <property type="molecule type" value="Genomic_DNA"/>
</dbReference>
<evidence type="ECO:0000256" key="10">
    <source>
        <dbReference type="RuleBase" id="RU363130"/>
    </source>
</evidence>
<reference evidence="12" key="1">
    <citation type="submission" date="2022-07" db="EMBL/GenBank/DDBJ databases">
        <title>Phylogenomic reconstructions and comparative analyses of Kickxellomycotina fungi.</title>
        <authorList>
            <person name="Reynolds N.K."/>
            <person name="Stajich J.E."/>
            <person name="Barry K."/>
            <person name="Grigoriev I.V."/>
            <person name="Crous P."/>
            <person name="Smith M.E."/>
        </authorList>
    </citation>
    <scope>NUCLEOTIDE SEQUENCE</scope>
    <source>
        <strain evidence="12">RSA 861</strain>
    </source>
</reference>
<gene>
    <name evidence="12" type="primary">CYT2_2</name>
    <name evidence="12" type="ORF">IWQ60_002236</name>
</gene>
<evidence type="ECO:0000256" key="5">
    <source>
        <dbReference type="ARBA" id="ARBA00022792"/>
    </source>
</evidence>
<dbReference type="Pfam" id="PF01265">
    <property type="entry name" value="Cyto_heme_lyase"/>
    <property type="match status" value="2"/>
</dbReference>
<comment type="caution">
    <text evidence="12">The sequence shown here is derived from an EMBL/GenBank/DDBJ whole genome shotgun (WGS) entry which is preliminary data.</text>
</comment>
<dbReference type="GO" id="GO:0005743">
    <property type="term" value="C:mitochondrial inner membrane"/>
    <property type="evidence" value="ECO:0007669"/>
    <property type="project" value="UniProtKB-SubCell"/>
</dbReference>
<keyword evidence="6 10" id="KW-0408">Iron</keyword>
<dbReference type="GO" id="GO:0004408">
    <property type="term" value="F:holocytochrome-c synthase activity"/>
    <property type="evidence" value="ECO:0007669"/>
    <property type="project" value="UniProtKB-EC"/>
</dbReference>
<accession>A0A9W8ABK8</accession>
<comment type="subcellular location">
    <subcellularLocation>
        <location evidence="1 10">Mitochondrion inner membrane</location>
    </subcellularLocation>
</comment>
<keyword evidence="13" id="KW-1185">Reference proteome</keyword>
<evidence type="ECO:0000313" key="13">
    <source>
        <dbReference type="Proteomes" id="UP001150569"/>
    </source>
</evidence>
<keyword evidence="9 10" id="KW-0456">Lyase</keyword>
<dbReference type="InterPro" id="IPR000511">
    <property type="entry name" value="Holocyt_c/c1_synthase"/>
</dbReference>
<keyword evidence="7 10" id="KW-0496">Mitochondrion</keyword>
<feature type="region of interest" description="Disordered" evidence="11">
    <location>
        <begin position="1"/>
        <end position="99"/>
    </location>
</feature>
<evidence type="ECO:0000256" key="9">
    <source>
        <dbReference type="ARBA" id="ARBA00023239"/>
    </source>
</evidence>
<proteinExistence type="inferred from homology"/>
<dbReference type="EC" id="4.4.1.17" evidence="10"/>